<organism evidence="3 4">
    <name type="scientific">Goodea atripinnis</name>
    <dbReference type="NCBI Taxonomy" id="208336"/>
    <lineage>
        <taxon>Eukaryota</taxon>
        <taxon>Metazoa</taxon>
        <taxon>Chordata</taxon>
        <taxon>Craniata</taxon>
        <taxon>Vertebrata</taxon>
        <taxon>Euteleostomi</taxon>
        <taxon>Actinopterygii</taxon>
        <taxon>Neopterygii</taxon>
        <taxon>Teleostei</taxon>
        <taxon>Neoteleostei</taxon>
        <taxon>Acanthomorphata</taxon>
        <taxon>Ovalentaria</taxon>
        <taxon>Atherinomorphae</taxon>
        <taxon>Cyprinodontiformes</taxon>
        <taxon>Goodeidae</taxon>
        <taxon>Goodea</taxon>
    </lineage>
</organism>
<accession>A0ABV0PN22</accession>
<dbReference type="Proteomes" id="UP001476798">
    <property type="component" value="Unassembled WGS sequence"/>
</dbReference>
<evidence type="ECO:0000313" key="4">
    <source>
        <dbReference type="Proteomes" id="UP001476798"/>
    </source>
</evidence>
<keyword evidence="1" id="KW-0067">ATP-binding</keyword>
<evidence type="ECO:0000256" key="1">
    <source>
        <dbReference type="RuleBase" id="RU364109"/>
    </source>
</evidence>
<dbReference type="EC" id="2.7.11.1" evidence="1"/>
<dbReference type="PANTHER" id="PTHR11139:SF9">
    <property type="entry name" value="SERINE_THREONINE-PROTEIN KINASE MTOR"/>
    <property type="match status" value="1"/>
</dbReference>
<sequence length="202" mass="23022">MCNLPLDEFYPAVAIVTLMRILRDPSLSNHHTMVVQAVTFIFKSLGLKCVQFLPQVMPTFLNVIRVCDASIREQMGMVVSFVKIHIRPYMDDIFTLIREYWTPNNPMQNTIILLIEQIVVALGGEFKLYLPQLIPHMLRVFMHDNSTGRSVTIKVRDASSFGQQLPERTRAQPSFCLIRLTCCLHADLNCSDISLNIIALIS</sequence>
<dbReference type="PANTHER" id="PTHR11139">
    <property type="entry name" value="ATAXIA TELANGIECTASIA MUTATED ATM -RELATED"/>
    <property type="match status" value="1"/>
</dbReference>
<keyword evidence="4" id="KW-1185">Reference proteome</keyword>
<dbReference type="InterPro" id="IPR024585">
    <property type="entry name" value="mTOR_dom"/>
</dbReference>
<evidence type="ECO:0000313" key="3">
    <source>
        <dbReference type="EMBL" id="MEQ2184901.1"/>
    </source>
</evidence>
<comment type="caution">
    <text evidence="3">The sequence shown here is derived from an EMBL/GenBank/DDBJ whole genome shotgun (WGS) entry which is preliminary data.</text>
</comment>
<keyword evidence="1" id="KW-0547">Nucleotide-binding</keyword>
<dbReference type="EMBL" id="JAHRIO010080789">
    <property type="protein sequence ID" value="MEQ2184901.1"/>
    <property type="molecule type" value="Genomic_DNA"/>
</dbReference>
<dbReference type="InterPro" id="IPR050517">
    <property type="entry name" value="DDR_Repair_Kinase"/>
</dbReference>
<dbReference type="Pfam" id="PF11865">
    <property type="entry name" value="mTOR_dom"/>
    <property type="match status" value="1"/>
</dbReference>
<evidence type="ECO:0000259" key="2">
    <source>
        <dbReference type="SMART" id="SM01346"/>
    </source>
</evidence>
<keyword evidence="1" id="KW-0808">Transferase</keyword>
<keyword evidence="1" id="KW-0418">Kinase</keyword>
<comment type="similarity">
    <text evidence="1">Belongs to the PI3/PI4-kinase family.</text>
</comment>
<keyword evidence="1" id="KW-0723">Serine/threonine-protein kinase</keyword>
<dbReference type="SUPFAM" id="SSF48371">
    <property type="entry name" value="ARM repeat"/>
    <property type="match status" value="1"/>
</dbReference>
<dbReference type="Gene3D" id="1.25.10.10">
    <property type="entry name" value="Leucine-rich Repeat Variant"/>
    <property type="match status" value="1"/>
</dbReference>
<protein>
    <recommendedName>
        <fullName evidence="1">Serine/threonine-protein kinase TOR</fullName>
        <ecNumber evidence="1">2.7.11.1</ecNumber>
    </recommendedName>
</protein>
<dbReference type="SMART" id="SM01346">
    <property type="entry name" value="DUF3385"/>
    <property type="match status" value="1"/>
</dbReference>
<name>A0ABV0PN22_9TELE</name>
<dbReference type="InterPro" id="IPR011989">
    <property type="entry name" value="ARM-like"/>
</dbReference>
<gene>
    <name evidence="3" type="ORF">GOODEAATRI_012711</name>
</gene>
<feature type="domain" description="Serine/threonine-protein kinase mTOR" evidence="2">
    <location>
        <begin position="3"/>
        <end position="83"/>
    </location>
</feature>
<reference evidence="3 4" key="1">
    <citation type="submission" date="2021-06" db="EMBL/GenBank/DDBJ databases">
        <authorList>
            <person name="Palmer J.M."/>
        </authorList>
    </citation>
    <scope>NUCLEOTIDE SEQUENCE [LARGE SCALE GENOMIC DNA]</scope>
    <source>
        <strain evidence="3 4">GA_2019</strain>
        <tissue evidence="3">Muscle</tissue>
    </source>
</reference>
<proteinExistence type="inferred from homology"/>
<dbReference type="InterPro" id="IPR016024">
    <property type="entry name" value="ARM-type_fold"/>
</dbReference>
<comment type="catalytic activity">
    <reaction evidence="1">
        <text>L-threonyl-[protein] + ATP = O-phospho-L-threonyl-[protein] + ADP + H(+)</text>
        <dbReference type="Rhea" id="RHEA:46608"/>
        <dbReference type="Rhea" id="RHEA-COMP:11060"/>
        <dbReference type="Rhea" id="RHEA-COMP:11605"/>
        <dbReference type="ChEBI" id="CHEBI:15378"/>
        <dbReference type="ChEBI" id="CHEBI:30013"/>
        <dbReference type="ChEBI" id="CHEBI:30616"/>
        <dbReference type="ChEBI" id="CHEBI:61977"/>
        <dbReference type="ChEBI" id="CHEBI:456216"/>
        <dbReference type="EC" id="2.7.11.1"/>
    </reaction>
</comment>